<evidence type="ECO:0000256" key="1">
    <source>
        <dbReference type="ARBA" id="ARBA00004903"/>
    </source>
</evidence>
<dbReference type="GO" id="GO:0046452">
    <property type="term" value="P:dihydrofolate metabolic process"/>
    <property type="evidence" value="ECO:0007669"/>
    <property type="project" value="TreeGrafter"/>
</dbReference>
<accession>A0A6C0ILT4</accession>
<dbReference type="InterPro" id="IPR024072">
    <property type="entry name" value="DHFR-like_dom_sf"/>
</dbReference>
<dbReference type="CDD" id="cd00209">
    <property type="entry name" value="DHFR"/>
    <property type="match status" value="1"/>
</dbReference>
<dbReference type="PRINTS" id="PR00070">
    <property type="entry name" value="DHFR"/>
</dbReference>
<protein>
    <recommendedName>
        <fullName evidence="2">dihydrofolate reductase</fullName>
        <ecNumber evidence="2">1.5.1.3</ecNumber>
    </recommendedName>
</protein>
<dbReference type="GO" id="GO:0050661">
    <property type="term" value="F:NADP binding"/>
    <property type="evidence" value="ECO:0007669"/>
    <property type="project" value="InterPro"/>
</dbReference>
<evidence type="ECO:0000313" key="7">
    <source>
        <dbReference type="EMBL" id="QHT93789.1"/>
    </source>
</evidence>
<proteinExistence type="predicted"/>
<sequence>MKPIIGIACISNNQTIGNKNGELIYQMNYDMKHFQKTTITTKDKNKKNAVLMGNSTYKSMGKPLKNRINYVITNNCVLKSDTEDLYYYNNVLTCLMEIQSNETIETIYIIGGATIYQFCLEHHLYDELILSYVHSPVNSTGDVYFPNIDFYKYYIDKKSNFINVFDKKSEKNQIYTIYYLKKYDHVCQDFIKTMTY</sequence>
<dbReference type="GO" id="GO:0046655">
    <property type="term" value="P:folic acid metabolic process"/>
    <property type="evidence" value="ECO:0007669"/>
    <property type="project" value="TreeGrafter"/>
</dbReference>
<dbReference type="SUPFAM" id="SSF53597">
    <property type="entry name" value="Dihydrofolate reductase-like"/>
    <property type="match status" value="1"/>
</dbReference>
<dbReference type="InterPro" id="IPR012259">
    <property type="entry name" value="DHFR"/>
</dbReference>
<dbReference type="Pfam" id="PF00186">
    <property type="entry name" value="DHFR_1"/>
    <property type="match status" value="1"/>
</dbReference>
<dbReference type="InterPro" id="IPR001796">
    <property type="entry name" value="DHFR_dom"/>
</dbReference>
<dbReference type="PANTHER" id="PTHR48069:SF3">
    <property type="entry name" value="DIHYDROFOLATE REDUCTASE"/>
    <property type="match status" value="1"/>
</dbReference>
<evidence type="ECO:0000259" key="6">
    <source>
        <dbReference type="PROSITE" id="PS51330"/>
    </source>
</evidence>
<feature type="domain" description="DHFR" evidence="6">
    <location>
        <begin position="3"/>
        <end position="185"/>
    </location>
</feature>
<keyword evidence="5" id="KW-0560">Oxidoreductase</keyword>
<dbReference type="EC" id="1.5.1.3" evidence="2"/>
<dbReference type="PROSITE" id="PS51330">
    <property type="entry name" value="DHFR_2"/>
    <property type="match status" value="1"/>
</dbReference>
<evidence type="ECO:0000256" key="3">
    <source>
        <dbReference type="ARBA" id="ARBA00022563"/>
    </source>
</evidence>
<evidence type="ECO:0000256" key="5">
    <source>
        <dbReference type="ARBA" id="ARBA00023002"/>
    </source>
</evidence>
<dbReference type="PANTHER" id="PTHR48069">
    <property type="entry name" value="DIHYDROFOLATE REDUCTASE"/>
    <property type="match status" value="1"/>
</dbReference>
<evidence type="ECO:0000256" key="2">
    <source>
        <dbReference type="ARBA" id="ARBA00012856"/>
    </source>
</evidence>
<name>A0A6C0ILT4_9ZZZZ</name>
<dbReference type="Gene3D" id="3.40.430.10">
    <property type="entry name" value="Dihydrofolate Reductase, subunit A"/>
    <property type="match status" value="1"/>
</dbReference>
<dbReference type="GO" id="GO:0006730">
    <property type="term" value="P:one-carbon metabolic process"/>
    <property type="evidence" value="ECO:0007669"/>
    <property type="project" value="UniProtKB-KW"/>
</dbReference>
<dbReference type="EMBL" id="MN740210">
    <property type="protein sequence ID" value="QHT93789.1"/>
    <property type="molecule type" value="Genomic_DNA"/>
</dbReference>
<evidence type="ECO:0000256" key="4">
    <source>
        <dbReference type="ARBA" id="ARBA00022857"/>
    </source>
</evidence>
<keyword evidence="4" id="KW-0521">NADP</keyword>
<dbReference type="GO" id="GO:0046654">
    <property type="term" value="P:tetrahydrofolate biosynthetic process"/>
    <property type="evidence" value="ECO:0007669"/>
    <property type="project" value="InterPro"/>
</dbReference>
<dbReference type="AlphaFoldDB" id="A0A6C0ILT4"/>
<keyword evidence="3" id="KW-0554">One-carbon metabolism</keyword>
<comment type="pathway">
    <text evidence="1">Cofactor biosynthesis; tetrahydrofolate biosynthesis; 5,6,7,8-tetrahydrofolate from 7,8-dihydrofolate: step 1/1.</text>
</comment>
<reference evidence="7" key="1">
    <citation type="journal article" date="2020" name="Nature">
        <title>Giant virus diversity and host interactions through global metagenomics.</title>
        <authorList>
            <person name="Schulz F."/>
            <person name="Roux S."/>
            <person name="Paez-Espino D."/>
            <person name="Jungbluth S."/>
            <person name="Walsh D.A."/>
            <person name="Denef V.J."/>
            <person name="McMahon K.D."/>
            <person name="Konstantinidis K.T."/>
            <person name="Eloe-Fadrosh E.A."/>
            <person name="Kyrpides N.C."/>
            <person name="Woyke T."/>
        </authorList>
    </citation>
    <scope>NUCLEOTIDE SEQUENCE</scope>
    <source>
        <strain evidence="7">GVMAG-M-3300024258-14</strain>
    </source>
</reference>
<organism evidence="7">
    <name type="scientific">viral metagenome</name>
    <dbReference type="NCBI Taxonomy" id="1070528"/>
    <lineage>
        <taxon>unclassified sequences</taxon>
        <taxon>metagenomes</taxon>
        <taxon>organismal metagenomes</taxon>
    </lineage>
</organism>
<dbReference type="GO" id="GO:0004146">
    <property type="term" value="F:dihydrofolate reductase activity"/>
    <property type="evidence" value="ECO:0007669"/>
    <property type="project" value="UniProtKB-EC"/>
</dbReference>